<comment type="caution">
    <text evidence="2">The sequence shown here is derived from an EMBL/GenBank/DDBJ whole genome shotgun (WGS) entry which is preliminary data.</text>
</comment>
<evidence type="ECO:0008006" key="3">
    <source>
        <dbReference type="Google" id="ProtNLM"/>
    </source>
</evidence>
<dbReference type="GO" id="GO:0030975">
    <property type="term" value="F:thiamine binding"/>
    <property type="evidence" value="ECO:0007669"/>
    <property type="project" value="TreeGrafter"/>
</dbReference>
<dbReference type="AlphaFoldDB" id="A0A0F9XZ29"/>
<dbReference type="GO" id="GO:0015888">
    <property type="term" value="P:thiamine transport"/>
    <property type="evidence" value="ECO:0007669"/>
    <property type="project" value="TreeGrafter"/>
</dbReference>
<keyword evidence="1" id="KW-0732">Signal</keyword>
<organism evidence="2">
    <name type="scientific">marine sediment metagenome</name>
    <dbReference type="NCBI Taxonomy" id="412755"/>
    <lineage>
        <taxon>unclassified sequences</taxon>
        <taxon>metagenomes</taxon>
        <taxon>ecological metagenomes</taxon>
    </lineage>
</organism>
<dbReference type="SUPFAM" id="SSF53850">
    <property type="entry name" value="Periplasmic binding protein-like II"/>
    <property type="match status" value="1"/>
</dbReference>
<evidence type="ECO:0000256" key="1">
    <source>
        <dbReference type="ARBA" id="ARBA00022729"/>
    </source>
</evidence>
<dbReference type="Pfam" id="PF13343">
    <property type="entry name" value="SBP_bac_6"/>
    <property type="match status" value="1"/>
</dbReference>
<reference evidence="2" key="1">
    <citation type="journal article" date="2015" name="Nature">
        <title>Complex archaea that bridge the gap between prokaryotes and eukaryotes.</title>
        <authorList>
            <person name="Spang A."/>
            <person name="Saw J.H."/>
            <person name="Jorgensen S.L."/>
            <person name="Zaremba-Niedzwiedzka K."/>
            <person name="Martijn J."/>
            <person name="Lind A.E."/>
            <person name="van Eijk R."/>
            <person name="Schleper C."/>
            <person name="Guy L."/>
            <person name="Ettema T.J."/>
        </authorList>
    </citation>
    <scope>NUCLEOTIDE SEQUENCE</scope>
</reference>
<accession>A0A0F9XZ29</accession>
<name>A0A0F9XZ29_9ZZZZ</name>
<dbReference type="Gene3D" id="3.40.190.10">
    <property type="entry name" value="Periplasmic binding protein-like II"/>
    <property type="match status" value="2"/>
</dbReference>
<dbReference type="EMBL" id="LAZR01000056">
    <property type="protein sequence ID" value="KKN97638.1"/>
    <property type="molecule type" value="Genomic_DNA"/>
</dbReference>
<evidence type="ECO:0000313" key="2">
    <source>
        <dbReference type="EMBL" id="KKN97638.1"/>
    </source>
</evidence>
<protein>
    <recommendedName>
        <fullName evidence="3">Iron ABC transporter substrate-binding protein</fullName>
    </recommendedName>
</protein>
<dbReference type="PANTHER" id="PTHR30006">
    <property type="entry name" value="THIAMINE-BINDING PERIPLASMIC PROTEIN-RELATED"/>
    <property type="match status" value="1"/>
</dbReference>
<dbReference type="GO" id="GO:0030976">
    <property type="term" value="F:thiamine pyrophosphate binding"/>
    <property type="evidence" value="ECO:0007669"/>
    <property type="project" value="TreeGrafter"/>
</dbReference>
<dbReference type="PANTHER" id="PTHR30006:SF2">
    <property type="entry name" value="ABC TRANSPORTER SUBSTRATE-BINDING PROTEIN"/>
    <property type="match status" value="1"/>
</dbReference>
<sequence length="354" mass="38811">MQRSFAYCLLSALSLLPLSAYAANTLDAELYDGEQALYDAAQEEGLVVSFDTGPTWANWQSQFNRFTERYPGVQIVFNDLGSGATVVALEQARNRPQADTAYYYASSAINAYEKELLSPFTPINFDSIPDVFKADAGEWFTIHSLNVAFIVNTQLVDEVPQSWEDLLDEQYRNSIVYLDPRSTGQGQVLTLAANYAMGGDLDNLSPGIDYLAELSRVGNVARVVGTTPYAQFVRGEIPIWIGYENDGLKASITDGMGDNAAVVIPEEASVAAPYAISLVKNGPNPNAGRLWLNYVMSDEGQRTFAEGFVRPVNGDIELPDTLVDAPQIRPLDVQKASSISADLSQQWTQHVLNQ</sequence>
<gene>
    <name evidence="2" type="ORF">LCGC14_0154500</name>
</gene>
<dbReference type="GO" id="GO:0030288">
    <property type="term" value="C:outer membrane-bounded periplasmic space"/>
    <property type="evidence" value="ECO:0007669"/>
    <property type="project" value="TreeGrafter"/>
</dbReference>
<proteinExistence type="predicted"/>